<evidence type="ECO:0000313" key="2">
    <source>
        <dbReference type="Proteomes" id="UP000204179"/>
    </source>
</evidence>
<accession>A0A0K1Y5L3</accession>
<protein>
    <recommendedName>
        <fullName evidence="3">Hinge connector of long tail fiber distal connector</fullName>
    </recommendedName>
</protein>
<organism evidence="1 2">
    <name type="scientific">Klebsiella phage JD18</name>
    <dbReference type="NCBI Taxonomy" id="1698360"/>
    <lineage>
        <taxon>Viruses</taxon>
        <taxon>Duplodnaviria</taxon>
        <taxon>Heunggongvirae</taxon>
        <taxon>Uroviricota</taxon>
        <taxon>Caudoviricetes</taxon>
        <taxon>Pantevenvirales</taxon>
        <taxon>Straboviridae</taxon>
        <taxon>Tevenvirinae</taxon>
        <taxon>Jiaodavirus</taxon>
        <taxon>Jiaodavirus jd18</taxon>
    </lineage>
</organism>
<keyword evidence="2" id="KW-1185">Reference proteome</keyword>
<evidence type="ECO:0008006" key="3">
    <source>
        <dbReference type="Google" id="ProtNLM"/>
    </source>
</evidence>
<dbReference type="KEGG" id="vg:26518654"/>
<gene>
    <name evidence="1" type="ORF">JD18_239</name>
</gene>
<dbReference type="GeneID" id="26518654"/>
<dbReference type="InterPro" id="IPR005601">
    <property type="entry name" value="Tail_fibre_p36"/>
</dbReference>
<reference evidence="1 2" key="1">
    <citation type="submission" date="2015-07" db="EMBL/GenBank/DDBJ databases">
        <title>Isolation and characterization of JD18-a novel lytic bacteriophage for Klebsiella pneumoniae.</title>
        <authorList>
            <person name="Fan J."/>
            <person name="Zhang X."/>
            <person name="Guo X."/>
            <person name="He P."/>
            <person name="Zhang Y."/>
        </authorList>
    </citation>
    <scope>NUCLEOTIDE SEQUENCE [LARGE SCALE GENOMIC DNA]</scope>
</reference>
<dbReference type="EMBL" id="KT239446">
    <property type="protein sequence ID" value="AKY02110.1"/>
    <property type="molecule type" value="Genomic_DNA"/>
</dbReference>
<proteinExistence type="predicted"/>
<sequence>MADLKAGSTVGGNPIWHAGTFPLVPAGNSLTYRGKKVYTEIDKPQADDNDFVSKARGGEYAKNVHFVEGLSLNARGGSAEFIPGPGDGADYTTVNAKIQTWYGLGFGASYGTEGVTIVFNLRNGDIKTKGNISVASGKFVIAGQAPTDNAHLTNKKYVDDRINTVSNVANAAVRKAGDTMTGVLRAEAGVVIVNAATSGEYAPRLDQVISRGVTIDFGTY</sequence>
<evidence type="ECO:0000313" key="1">
    <source>
        <dbReference type="EMBL" id="AKY02110.1"/>
    </source>
</evidence>
<name>A0A0K1Y5L3_9CAUD</name>
<dbReference type="RefSeq" id="YP_009190820.1">
    <property type="nucleotide sequence ID" value="NC_028686.1"/>
</dbReference>
<dbReference type="Pfam" id="PF03903">
    <property type="entry name" value="Phage_T4_gp36"/>
    <property type="match status" value="1"/>
</dbReference>
<dbReference type="Proteomes" id="UP000204179">
    <property type="component" value="Segment"/>
</dbReference>